<evidence type="ECO:0000256" key="1">
    <source>
        <dbReference type="SAM" id="MobiDB-lite"/>
    </source>
</evidence>
<gene>
    <name evidence="3" type="ORF">OH76DRAFT_1484479</name>
</gene>
<dbReference type="AlphaFoldDB" id="A0A371D5J8"/>
<sequence length="359" mass="37674">MPESGEDIQILVEATSDLPKFAVDGKLCTTPGTRDNVGQTSIICQSLGAGTHELDITNGQGVNMFVCLDSGATTLLLVAGTQSASQSHTPSASSSHPSATSAAYTGGTGIIAFPTPSGSFPALSTTPRAAHTQQIFGGTVGGAIFVMTFAVCGYLLWLRRRRRYQGRQDTTLPGYVRLFVPSLRLSPPRSRSSSLEKASIETLNITEATGPTSAGSEVTVSPHDVVHAPLDHISASGPQSKRLSPVTNIGNMPSRRSAGTAAQPQPETIAGHTGSGAEEDQESTEATTGSAASPLARSESHEIGRVLTSAPPEVQSGVMRILRSWLSQRAWQEPALTELDSGMRFVEDTYVPPPAYTTE</sequence>
<protein>
    <submittedName>
        <fullName evidence="3">Uncharacterized protein</fullName>
    </submittedName>
</protein>
<name>A0A371D5J8_9APHY</name>
<keyword evidence="2" id="KW-0812">Transmembrane</keyword>
<organism evidence="3 4">
    <name type="scientific">Lentinus brumalis</name>
    <dbReference type="NCBI Taxonomy" id="2498619"/>
    <lineage>
        <taxon>Eukaryota</taxon>
        <taxon>Fungi</taxon>
        <taxon>Dikarya</taxon>
        <taxon>Basidiomycota</taxon>
        <taxon>Agaricomycotina</taxon>
        <taxon>Agaricomycetes</taxon>
        <taxon>Polyporales</taxon>
        <taxon>Polyporaceae</taxon>
        <taxon>Lentinus</taxon>
    </lineage>
</organism>
<accession>A0A371D5J8</accession>
<evidence type="ECO:0000256" key="2">
    <source>
        <dbReference type="SAM" id="Phobius"/>
    </source>
</evidence>
<evidence type="ECO:0000313" key="4">
    <source>
        <dbReference type="Proteomes" id="UP000256964"/>
    </source>
</evidence>
<keyword evidence="2" id="KW-0472">Membrane</keyword>
<keyword evidence="2" id="KW-1133">Transmembrane helix</keyword>
<reference evidence="3 4" key="1">
    <citation type="journal article" date="2018" name="Biotechnol. Biofuels">
        <title>Integrative visual omics of the white-rot fungus Polyporus brumalis exposes the biotechnological potential of its oxidative enzymes for delignifying raw plant biomass.</title>
        <authorList>
            <person name="Miyauchi S."/>
            <person name="Rancon A."/>
            <person name="Drula E."/>
            <person name="Hage H."/>
            <person name="Chaduli D."/>
            <person name="Favel A."/>
            <person name="Grisel S."/>
            <person name="Henrissat B."/>
            <person name="Herpoel-Gimbert I."/>
            <person name="Ruiz-Duenas F.J."/>
            <person name="Chevret D."/>
            <person name="Hainaut M."/>
            <person name="Lin J."/>
            <person name="Wang M."/>
            <person name="Pangilinan J."/>
            <person name="Lipzen A."/>
            <person name="Lesage-Meessen L."/>
            <person name="Navarro D."/>
            <person name="Riley R."/>
            <person name="Grigoriev I.V."/>
            <person name="Zhou S."/>
            <person name="Raouche S."/>
            <person name="Rosso M.N."/>
        </authorList>
    </citation>
    <scope>NUCLEOTIDE SEQUENCE [LARGE SCALE GENOMIC DNA]</scope>
    <source>
        <strain evidence="3 4">BRFM 1820</strain>
    </source>
</reference>
<dbReference type="EMBL" id="KZ857416">
    <property type="protein sequence ID" value="RDX47798.1"/>
    <property type="molecule type" value="Genomic_DNA"/>
</dbReference>
<dbReference type="OrthoDB" id="2766239at2759"/>
<dbReference type="Proteomes" id="UP000256964">
    <property type="component" value="Unassembled WGS sequence"/>
</dbReference>
<evidence type="ECO:0000313" key="3">
    <source>
        <dbReference type="EMBL" id="RDX47798.1"/>
    </source>
</evidence>
<feature type="region of interest" description="Disordered" evidence="1">
    <location>
        <begin position="232"/>
        <end position="309"/>
    </location>
</feature>
<feature type="compositionally biased region" description="Polar residues" evidence="1">
    <location>
        <begin position="236"/>
        <end position="251"/>
    </location>
</feature>
<feature type="transmembrane region" description="Helical" evidence="2">
    <location>
        <begin position="135"/>
        <end position="157"/>
    </location>
</feature>
<keyword evidence="4" id="KW-1185">Reference proteome</keyword>
<proteinExistence type="predicted"/>